<keyword evidence="2" id="KW-0229">DNA integration</keyword>
<dbReference type="InterPro" id="IPR013762">
    <property type="entry name" value="Integrase-like_cat_sf"/>
</dbReference>
<dbReference type="RefSeq" id="WP_088757559.1">
    <property type="nucleotide sequence ID" value="NZ_NJGV01000055.1"/>
</dbReference>
<gene>
    <name evidence="6" type="ORF">CEJ45_24360</name>
</gene>
<dbReference type="Pfam" id="PF00589">
    <property type="entry name" value="Phage_integrase"/>
    <property type="match status" value="1"/>
</dbReference>
<name>A0A225SLH4_9BURK</name>
<dbReference type="PANTHER" id="PTHR30349:SF41">
    <property type="entry name" value="INTEGRASE_RECOMBINASE PROTEIN MJ0367-RELATED"/>
    <property type="match status" value="1"/>
</dbReference>
<dbReference type="InterPro" id="IPR002104">
    <property type="entry name" value="Integrase_catalytic"/>
</dbReference>
<dbReference type="Gene3D" id="1.10.443.10">
    <property type="entry name" value="Intergrase catalytic core"/>
    <property type="match status" value="1"/>
</dbReference>
<evidence type="ECO:0000313" key="6">
    <source>
        <dbReference type="EMBL" id="OWY31652.1"/>
    </source>
</evidence>
<dbReference type="GO" id="GO:0006310">
    <property type="term" value="P:DNA recombination"/>
    <property type="evidence" value="ECO:0007669"/>
    <property type="project" value="UniProtKB-KW"/>
</dbReference>
<evidence type="ECO:0000256" key="4">
    <source>
        <dbReference type="ARBA" id="ARBA00023172"/>
    </source>
</evidence>
<dbReference type="GO" id="GO:0003677">
    <property type="term" value="F:DNA binding"/>
    <property type="evidence" value="ECO:0007669"/>
    <property type="project" value="UniProtKB-KW"/>
</dbReference>
<dbReference type="Proteomes" id="UP000214747">
    <property type="component" value="Unassembled WGS sequence"/>
</dbReference>
<keyword evidence="4" id="KW-0233">DNA recombination</keyword>
<evidence type="ECO:0000256" key="1">
    <source>
        <dbReference type="ARBA" id="ARBA00008857"/>
    </source>
</evidence>
<comment type="caution">
    <text evidence="6">The sequence shown here is derived from an EMBL/GenBank/DDBJ whole genome shotgun (WGS) entry which is preliminary data.</text>
</comment>
<organism evidence="6 7">
    <name type="scientific">Herbaspirillum aquaticum</name>
    <dbReference type="NCBI Taxonomy" id="568783"/>
    <lineage>
        <taxon>Bacteria</taxon>
        <taxon>Pseudomonadati</taxon>
        <taxon>Pseudomonadota</taxon>
        <taxon>Betaproteobacteria</taxon>
        <taxon>Burkholderiales</taxon>
        <taxon>Oxalobacteraceae</taxon>
        <taxon>Herbaspirillum</taxon>
    </lineage>
</organism>
<keyword evidence="7" id="KW-1185">Reference proteome</keyword>
<dbReference type="GO" id="GO:0015074">
    <property type="term" value="P:DNA integration"/>
    <property type="evidence" value="ECO:0007669"/>
    <property type="project" value="UniProtKB-KW"/>
</dbReference>
<dbReference type="InterPro" id="IPR050090">
    <property type="entry name" value="Tyrosine_recombinase_XerCD"/>
</dbReference>
<evidence type="ECO:0000256" key="2">
    <source>
        <dbReference type="ARBA" id="ARBA00022908"/>
    </source>
</evidence>
<dbReference type="SUPFAM" id="SSF56349">
    <property type="entry name" value="DNA breaking-rejoining enzymes"/>
    <property type="match status" value="1"/>
</dbReference>
<accession>A0A225SLH4</accession>
<evidence type="ECO:0000313" key="7">
    <source>
        <dbReference type="Proteomes" id="UP000214747"/>
    </source>
</evidence>
<feature type="domain" description="Tyr recombinase" evidence="5">
    <location>
        <begin position="2"/>
        <end position="186"/>
    </location>
</feature>
<evidence type="ECO:0000259" key="5">
    <source>
        <dbReference type="PROSITE" id="PS51898"/>
    </source>
</evidence>
<dbReference type="PROSITE" id="PS51898">
    <property type="entry name" value="TYR_RECOMBINASE"/>
    <property type="match status" value="1"/>
</dbReference>
<dbReference type="InterPro" id="IPR011010">
    <property type="entry name" value="DNA_brk_join_enz"/>
</dbReference>
<dbReference type="EMBL" id="NJGV01000055">
    <property type="protein sequence ID" value="OWY31652.1"/>
    <property type="molecule type" value="Genomic_DNA"/>
</dbReference>
<sequence length="188" mass="20948">MAQAKTLTEKELKKVLIYISLRKHAARNRAMLLLTHWAGMRVGEVAALRIGDVVATDGSIKAEIRLSPEQTKGRHARTVFLGERLRKELAVYASTLKRSEPERHLFYTQKRAGFTANTLCQYFHNLYRQVGIDGASSHSGRRSFITNLASKGVGVRVLMALAGHQNISTTQAYIDVNDAMQRAAVDLI</sequence>
<protein>
    <submittedName>
        <fullName evidence="6">Integrase</fullName>
    </submittedName>
</protein>
<evidence type="ECO:0000256" key="3">
    <source>
        <dbReference type="ARBA" id="ARBA00023125"/>
    </source>
</evidence>
<proteinExistence type="inferred from homology"/>
<dbReference type="AlphaFoldDB" id="A0A225SLH4"/>
<comment type="similarity">
    <text evidence="1">Belongs to the 'phage' integrase family.</text>
</comment>
<dbReference type="PANTHER" id="PTHR30349">
    <property type="entry name" value="PHAGE INTEGRASE-RELATED"/>
    <property type="match status" value="1"/>
</dbReference>
<keyword evidence="3" id="KW-0238">DNA-binding</keyword>
<dbReference type="CDD" id="cd00397">
    <property type="entry name" value="DNA_BRE_C"/>
    <property type="match status" value="1"/>
</dbReference>
<reference evidence="6 7" key="1">
    <citation type="journal article" date="2010" name="Int. J. Syst. Evol. Microbiol.">
        <title>Reclassification of Herbaspirillum putei as a later heterotypic synonym of Herbaspirillum huttiense, with the description of H. huttiense subsp. huttiense subsp. nov. and H. huttiense subsp. putei subsp. nov., comb. nov., and description of Herbaspirillum aquaticum sp. nov.</title>
        <authorList>
            <person name="Dobritsa A.P."/>
            <person name="Reddy M.C."/>
            <person name="Samadpour M."/>
        </authorList>
    </citation>
    <scope>NUCLEOTIDE SEQUENCE [LARGE SCALE GENOMIC DNA]</scope>
    <source>
        <strain evidence="6 7">IEH 4430</strain>
    </source>
</reference>